<name>A0ABT5LBL6_9MOLU</name>
<feature type="transmembrane region" description="Helical" evidence="1">
    <location>
        <begin position="44"/>
        <end position="63"/>
    </location>
</feature>
<keyword evidence="1" id="KW-0472">Membrane</keyword>
<feature type="transmembrane region" description="Helical" evidence="1">
    <location>
        <begin position="75"/>
        <end position="96"/>
    </location>
</feature>
<protein>
    <submittedName>
        <fullName evidence="2">Uncharacterized protein</fullName>
    </submittedName>
</protein>
<keyword evidence="3" id="KW-1185">Reference proteome</keyword>
<dbReference type="Proteomes" id="UP001221763">
    <property type="component" value="Unassembled WGS sequence"/>
</dbReference>
<feature type="transmembrane region" description="Helical" evidence="1">
    <location>
        <begin position="12"/>
        <end position="32"/>
    </location>
</feature>
<feature type="transmembrane region" description="Helical" evidence="1">
    <location>
        <begin position="168"/>
        <end position="186"/>
    </location>
</feature>
<evidence type="ECO:0000313" key="2">
    <source>
        <dbReference type="EMBL" id="MDC9032072.1"/>
    </source>
</evidence>
<sequence length="208" mass="24647">MIKTEVTKKQTFLILLKIIFFALISLTTFCWLDSTWNINGYSIVPSKILLGLVVLFINYLLVFNNFKKSKGFAKILFFIESIIFILVSLILIFHFFIKNNYIEKIFELYYIIYYIFITHSIVELYINQLNNKVNIISSMKFILFISLLSISCYLRGSEINLSNYFRTILGIVFLIVSIYYIYKLVIQMNHLKQNKKNINQSEEEETVE</sequence>
<feature type="transmembrane region" description="Helical" evidence="1">
    <location>
        <begin position="108"/>
        <end position="126"/>
    </location>
</feature>
<organism evidence="2 3">
    <name type="scientific">Columbia Basin potato purple top phytoplasma</name>
    <dbReference type="NCBI Taxonomy" id="307134"/>
    <lineage>
        <taxon>Bacteria</taxon>
        <taxon>Bacillati</taxon>
        <taxon>Mycoplasmatota</taxon>
        <taxon>Mollicutes</taxon>
        <taxon>Acholeplasmatales</taxon>
        <taxon>Acholeplasmataceae</taxon>
        <taxon>Candidatus Phytoplasma</taxon>
        <taxon>16SrVI (Clover proliferation group)</taxon>
    </lineage>
</organism>
<keyword evidence="1" id="KW-1133">Transmembrane helix</keyword>
<comment type="caution">
    <text evidence="2">The sequence shown here is derived from an EMBL/GenBank/DDBJ whole genome shotgun (WGS) entry which is preliminary data.</text>
</comment>
<feature type="transmembrane region" description="Helical" evidence="1">
    <location>
        <begin position="138"/>
        <end position="156"/>
    </location>
</feature>
<evidence type="ECO:0000256" key="1">
    <source>
        <dbReference type="SAM" id="Phobius"/>
    </source>
</evidence>
<evidence type="ECO:0000313" key="3">
    <source>
        <dbReference type="Proteomes" id="UP001221763"/>
    </source>
</evidence>
<gene>
    <name evidence="2" type="ORF">M8044_000293</name>
</gene>
<reference evidence="2 3" key="1">
    <citation type="journal article" date="2023" name="Plant">
        <title>Draft Genome Sequence Resource of CBPPT1, a 'Candidatus Phytoplasma trifolii'-Related Strain Associated with Potato Purple Top Disease in the Columbia Basin, U.S.A.</title>
        <authorList>
            <person name="Wei W."/>
            <person name="Shao J."/>
            <person name="Bottner-Parker K.D."/>
            <person name="Zhao Y."/>
        </authorList>
    </citation>
    <scope>NUCLEOTIDE SEQUENCE [LARGE SCALE GENOMIC DNA]</scope>
    <source>
        <strain evidence="2 3">CBPPT1</strain>
    </source>
</reference>
<dbReference type="RefSeq" id="WP_273585287.1">
    <property type="nucleotide sequence ID" value="NZ_JANHJP010000004.1"/>
</dbReference>
<dbReference type="EMBL" id="JANHJP010000004">
    <property type="protein sequence ID" value="MDC9032072.1"/>
    <property type="molecule type" value="Genomic_DNA"/>
</dbReference>
<proteinExistence type="predicted"/>
<keyword evidence="1" id="KW-0812">Transmembrane</keyword>
<accession>A0ABT5LBL6</accession>